<comment type="caution">
    <text evidence="2">The sequence shown here is derived from an EMBL/GenBank/DDBJ whole genome shotgun (WGS) entry which is preliminary data.</text>
</comment>
<name>A0A8T0IMZ8_CERPU</name>
<organism evidence="2 3">
    <name type="scientific">Ceratodon purpureus</name>
    <name type="common">Fire moss</name>
    <name type="synonym">Dicranum purpureum</name>
    <dbReference type="NCBI Taxonomy" id="3225"/>
    <lineage>
        <taxon>Eukaryota</taxon>
        <taxon>Viridiplantae</taxon>
        <taxon>Streptophyta</taxon>
        <taxon>Embryophyta</taxon>
        <taxon>Bryophyta</taxon>
        <taxon>Bryophytina</taxon>
        <taxon>Bryopsida</taxon>
        <taxon>Dicranidae</taxon>
        <taxon>Pseudoditrichales</taxon>
        <taxon>Ditrichaceae</taxon>
        <taxon>Ceratodon</taxon>
    </lineage>
</organism>
<proteinExistence type="predicted"/>
<dbReference type="Proteomes" id="UP000822688">
    <property type="component" value="Chromosome 3"/>
</dbReference>
<evidence type="ECO:0000256" key="1">
    <source>
        <dbReference type="SAM" id="Phobius"/>
    </source>
</evidence>
<sequence>MYWRRKSDLEVQLGGARCPAFKPVGIPLLSGLQVLLLTLQLLQSSYSPYRLAAAPTDICRDGEVEPKIYASRNLKWLDRAYIILLLIIPLRFVLFPVSYQR</sequence>
<keyword evidence="3" id="KW-1185">Reference proteome</keyword>
<dbReference type="EMBL" id="CM026423">
    <property type="protein sequence ID" value="KAG0583938.1"/>
    <property type="molecule type" value="Genomic_DNA"/>
</dbReference>
<accession>A0A8T0IMZ8</accession>
<keyword evidence="1" id="KW-1133">Transmembrane helix</keyword>
<reference evidence="2" key="1">
    <citation type="submission" date="2020-06" db="EMBL/GenBank/DDBJ databases">
        <title>WGS assembly of Ceratodon purpureus strain R40.</title>
        <authorList>
            <person name="Carey S.B."/>
            <person name="Jenkins J."/>
            <person name="Shu S."/>
            <person name="Lovell J.T."/>
            <person name="Sreedasyam A."/>
            <person name="Maumus F."/>
            <person name="Tiley G.P."/>
            <person name="Fernandez-Pozo N."/>
            <person name="Barry K."/>
            <person name="Chen C."/>
            <person name="Wang M."/>
            <person name="Lipzen A."/>
            <person name="Daum C."/>
            <person name="Saski C.A."/>
            <person name="Payton A.C."/>
            <person name="Mcbreen J.C."/>
            <person name="Conrad R.E."/>
            <person name="Kollar L.M."/>
            <person name="Olsson S."/>
            <person name="Huttunen S."/>
            <person name="Landis J.B."/>
            <person name="Wickett N.J."/>
            <person name="Johnson M.G."/>
            <person name="Rensing S.A."/>
            <person name="Grimwood J."/>
            <person name="Schmutz J."/>
            <person name="Mcdaniel S.F."/>
        </authorList>
    </citation>
    <scope>NUCLEOTIDE SEQUENCE</scope>
    <source>
        <strain evidence="2">R40</strain>
    </source>
</reference>
<dbReference type="AlphaFoldDB" id="A0A8T0IMZ8"/>
<feature type="transmembrane region" description="Helical" evidence="1">
    <location>
        <begin position="80"/>
        <end position="99"/>
    </location>
</feature>
<feature type="transmembrane region" description="Helical" evidence="1">
    <location>
        <begin position="20"/>
        <end position="42"/>
    </location>
</feature>
<gene>
    <name evidence="2" type="ORF">KC19_3G173200</name>
</gene>
<evidence type="ECO:0000313" key="2">
    <source>
        <dbReference type="EMBL" id="KAG0583938.1"/>
    </source>
</evidence>
<protein>
    <submittedName>
        <fullName evidence="2">Uncharacterized protein</fullName>
    </submittedName>
</protein>
<keyword evidence="1" id="KW-0812">Transmembrane</keyword>
<keyword evidence="1" id="KW-0472">Membrane</keyword>
<evidence type="ECO:0000313" key="3">
    <source>
        <dbReference type="Proteomes" id="UP000822688"/>
    </source>
</evidence>